<evidence type="ECO:0000313" key="2">
    <source>
        <dbReference type="Proteomes" id="UP000254893"/>
    </source>
</evidence>
<organism evidence="1 2">
    <name type="scientific">Sphingobacterium spiritivorum</name>
    <name type="common">Flavobacterium spiritivorum</name>
    <dbReference type="NCBI Taxonomy" id="258"/>
    <lineage>
        <taxon>Bacteria</taxon>
        <taxon>Pseudomonadati</taxon>
        <taxon>Bacteroidota</taxon>
        <taxon>Sphingobacteriia</taxon>
        <taxon>Sphingobacteriales</taxon>
        <taxon>Sphingobacteriaceae</taxon>
        <taxon>Sphingobacterium</taxon>
    </lineage>
</organism>
<reference evidence="1 2" key="1">
    <citation type="submission" date="2018-06" db="EMBL/GenBank/DDBJ databases">
        <authorList>
            <consortium name="Pathogen Informatics"/>
            <person name="Doyle S."/>
        </authorList>
    </citation>
    <scope>NUCLEOTIDE SEQUENCE [LARGE SCALE GENOMIC DNA]</scope>
    <source>
        <strain evidence="1 2">NCTC11388</strain>
    </source>
</reference>
<sequence length="118" mass="13264">MDLKITSNKIVLTKDKNKIEYNNYGVENMNRIGLPAARIQAIDFDNIEFVSNTSAHKADAIIIAQNNMGKSEIKNLFHIISEKLTGDSVAQFGLPMLYDDNTSLGIHSFFCGQLDRER</sequence>
<accession>A0A380CL29</accession>
<dbReference type="RefSeq" id="WP_258862295.1">
    <property type="nucleotide sequence ID" value="NZ_UGYW01000002.1"/>
</dbReference>
<dbReference type="EMBL" id="UGYW01000002">
    <property type="protein sequence ID" value="SUJ21170.1"/>
    <property type="molecule type" value="Genomic_DNA"/>
</dbReference>
<dbReference type="Proteomes" id="UP000254893">
    <property type="component" value="Unassembled WGS sequence"/>
</dbReference>
<dbReference type="AlphaFoldDB" id="A0A380CL29"/>
<evidence type="ECO:0000313" key="1">
    <source>
        <dbReference type="EMBL" id="SUJ21170.1"/>
    </source>
</evidence>
<proteinExistence type="predicted"/>
<name>A0A380CL29_SPHSI</name>
<gene>
    <name evidence="1" type="ORF">NCTC11388_03126</name>
</gene>
<protein>
    <submittedName>
        <fullName evidence="1">Uncharacterized protein</fullName>
    </submittedName>
</protein>